<keyword evidence="3" id="KW-1185">Reference proteome</keyword>
<reference evidence="2" key="1">
    <citation type="thesis" date="2021" institute="BYU ScholarsArchive" country="Provo, UT, USA">
        <title>Applications of and Algorithms for Genome Assembly and Genomic Analyses with an Emphasis on Marine Teleosts.</title>
        <authorList>
            <person name="Pickett B.D."/>
        </authorList>
    </citation>
    <scope>NUCLEOTIDE SEQUENCE</scope>
    <source>
        <strain evidence="2">HI-2016</strain>
    </source>
</reference>
<evidence type="ECO:0000313" key="2">
    <source>
        <dbReference type="EMBL" id="KAG9355907.1"/>
    </source>
</evidence>
<feature type="transmembrane region" description="Helical" evidence="1">
    <location>
        <begin position="21"/>
        <end position="43"/>
    </location>
</feature>
<gene>
    <name evidence="2" type="ORF">JZ751_000751</name>
</gene>
<evidence type="ECO:0000256" key="1">
    <source>
        <dbReference type="SAM" id="Phobius"/>
    </source>
</evidence>
<protein>
    <submittedName>
        <fullName evidence="2">Uncharacterized protein</fullName>
    </submittedName>
</protein>
<dbReference type="EMBL" id="JAFBMS010000001">
    <property type="protein sequence ID" value="KAG9355907.1"/>
    <property type="molecule type" value="Genomic_DNA"/>
</dbReference>
<keyword evidence="1" id="KW-1133">Transmembrane helix</keyword>
<proteinExistence type="predicted"/>
<name>A0A8T2PWT7_9TELE</name>
<keyword evidence="1" id="KW-0812">Transmembrane</keyword>
<dbReference type="AlphaFoldDB" id="A0A8T2PWT7"/>
<comment type="caution">
    <text evidence="2">The sequence shown here is derived from an EMBL/GenBank/DDBJ whole genome shotgun (WGS) entry which is preliminary data.</text>
</comment>
<dbReference type="Proteomes" id="UP000824540">
    <property type="component" value="Unassembled WGS sequence"/>
</dbReference>
<accession>A0A8T2PWT7</accession>
<evidence type="ECO:0000313" key="3">
    <source>
        <dbReference type="Proteomes" id="UP000824540"/>
    </source>
</evidence>
<keyword evidence="1" id="KW-0472">Membrane</keyword>
<sequence>MGCGQTTKCVGGDAHGRKRELFLTFPIHFAVGSGLHVVVIVLLQRWCPDLPPLSARPRHWARQKQLPFGSASPQLLRRTRTPALRLQPSSRLDLTFDP</sequence>
<organism evidence="2 3">
    <name type="scientific">Albula glossodonta</name>
    <name type="common">roundjaw bonefish</name>
    <dbReference type="NCBI Taxonomy" id="121402"/>
    <lineage>
        <taxon>Eukaryota</taxon>
        <taxon>Metazoa</taxon>
        <taxon>Chordata</taxon>
        <taxon>Craniata</taxon>
        <taxon>Vertebrata</taxon>
        <taxon>Euteleostomi</taxon>
        <taxon>Actinopterygii</taxon>
        <taxon>Neopterygii</taxon>
        <taxon>Teleostei</taxon>
        <taxon>Albuliformes</taxon>
        <taxon>Albulidae</taxon>
        <taxon>Albula</taxon>
    </lineage>
</organism>